<evidence type="ECO:0000259" key="2">
    <source>
        <dbReference type="Pfam" id="PF01370"/>
    </source>
</evidence>
<comment type="caution">
    <text evidence="3">The sequence shown here is derived from an EMBL/GenBank/DDBJ whole genome shotgun (WGS) entry which is preliminary data.</text>
</comment>
<name>A0ABU5NCI5_9RICK</name>
<keyword evidence="4" id="KW-1185">Reference proteome</keyword>
<accession>A0ABU5NCI5</accession>
<dbReference type="RefSeq" id="WP_322776764.1">
    <property type="nucleotide sequence ID" value="NZ_JARJFB010000054.1"/>
</dbReference>
<dbReference type="CDD" id="cd05266">
    <property type="entry name" value="SDR_a4"/>
    <property type="match status" value="1"/>
</dbReference>
<dbReference type="InterPro" id="IPR036291">
    <property type="entry name" value="NAD(P)-bd_dom_sf"/>
</dbReference>
<dbReference type="InterPro" id="IPR001509">
    <property type="entry name" value="Epimerase_deHydtase"/>
</dbReference>
<keyword evidence="1" id="KW-0520">NAD</keyword>
<proteinExistence type="predicted"/>
<dbReference type="SUPFAM" id="SSF51735">
    <property type="entry name" value="NAD(P)-binding Rossmann-fold domains"/>
    <property type="match status" value="1"/>
</dbReference>
<protein>
    <submittedName>
        <fullName evidence="3">SDR family oxidoreductase</fullName>
    </submittedName>
</protein>
<feature type="domain" description="NAD-dependent epimerase/dehydratase" evidence="2">
    <location>
        <begin position="6"/>
        <end position="203"/>
    </location>
</feature>
<dbReference type="Pfam" id="PF01370">
    <property type="entry name" value="Epimerase"/>
    <property type="match status" value="1"/>
</dbReference>
<organism evidence="3 4">
    <name type="scientific">Candidatus Megaera venefica</name>
    <dbReference type="NCBI Taxonomy" id="2055910"/>
    <lineage>
        <taxon>Bacteria</taxon>
        <taxon>Pseudomonadati</taxon>
        <taxon>Pseudomonadota</taxon>
        <taxon>Alphaproteobacteria</taxon>
        <taxon>Rickettsiales</taxon>
        <taxon>Rickettsiaceae</taxon>
        <taxon>Candidatus Megaera</taxon>
    </lineage>
</organism>
<sequence length="276" mass="30993">MKNTFLILGYGYTGSHVANLISQNGWRVVGTSSKSHHTNAAIIPYDREQITNEIKTATHILVSIPPDENGDVVLADFSDILSLAKNLKWIGYLSSTAVYGNHDGAFINEESILLPSSKRAKQRVRAETEWLEFGKKYKTNVNIFRLAGIYGPERNALDQVRAGQARSIFKEGQVFSRIHVEDIARIIVAAAMLESIKEIYNVADDEPCPTFEVNNFAAELLGVIPPPIIDIKEAKLSEMAKEFYNDNKRISNSKIKDKLHIKLKYPTFREGLRAML</sequence>
<dbReference type="Gene3D" id="3.40.50.720">
    <property type="entry name" value="NAD(P)-binding Rossmann-like Domain"/>
    <property type="match status" value="1"/>
</dbReference>
<reference evidence="3 4" key="1">
    <citation type="submission" date="2023-03" db="EMBL/GenBank/DDBJ databases">
        <title>Host association and intracellularity evolved multiple times independently in the Rickettsiales.</title>
        <authorList>
            <person name="Castelli M."/>
            <person name="Nardi T."/>
            <person name="Gammuto L."/>
            <person name="Bellinzona G."/>
            <person name="Sabaneyeva E."/>
            <person name="Potekhin A."/>
            <person name="Serra V."/>
            <person name="Petroni G."/>
            <person name="Sassera D."/>
        </authorList>
    </citation>
    <scope>NUCLEOTIDE SEQUENCE [LARGE SCALE GENOMIC DNA]</scope>
    <source>
        <strain evidence="3 4">Sr 2-6</strain>
    </source>
</reference>
<gene>
    <name evidence="3" type="ORF">Megvenef_00836</name>
</gene>
<dbReference type="PANTHER" id="PTHR43574">
    <property type="entry name" value="EPIMERASE-RELATED"/>
    <property type="match status" value="1"/>
</dbReference>
<evidence type="ECO:0000313" key="4">
    <source>
        <dbReference type="Proteomes" id="UP001291687"/>
    </source>
</evidence>
<evidence type="ECO:0000313" key="3">
    <source>
        <dbReference type="EMBL" id="MEA0970867.1"/>
    </source>
</evidence>
<dbReference type="Proteomes" id="UP001291687">
    <property type="component" value="Unassembled WGS sequence"/>
</dbReference>
<dbReference type="EMBL" id="JARJFB010000054">
    <property type="protein sequence ID" value="MEA0970867.1"/>
    <property type="molecule type" value="Genomic_DNA"/>
</dbReference>
<evidence type="ECO:0000256" key="1">
    <source>
        <dbReference type="ARBA" id="ARBA00023027"/>
    </source>
</evidence>